<dbReference type="Pfam" id="PF02026">
    <property type="entry name" value="RyR"/>
    <property type="match status" value="1"/>
</dbReference>
<sequence length="113" mass="13080">MLTVEQIAAVCHEMNRHYCLLLGDDSIKPWKEAEEQQRQSCILGVKSVMADPDKTAEQLHHEWKSHKISEGWKYGETKDSKLKTHPCIVDYEELPIEQRIKDELFGSIVVSLM</sequence>
<organism evidence="2 3">
    <name type="scientific">Aeromonas phage Ah1</name>
    <dbReference type="NCBI Taxonomy" id="2053701"/>
    <lineage>
        <taxon>Viruses</taxon>
        <taxon>Duplodnaviria</taxon>
        <taxon>Heunggongvirae</taxon>
        <taxon>Uroviricota</taxon>
        <taxon>Caudoviricetes</taxon>
        <taxon>Pantevenvirales</taxon>
        <taxon>Straboviridae</taxon>
        <taxon>Cinqassovirus</taxon>
        <taxon>Cinqassovirus ah1</taxon>
    </lineage>
</organism>
<keyword evidence="3" id="KW-1185">Reference proteome</keyword>
<accession>A0A2H4YFK5</accession>
<dbReference type="EMBL" id="MG250483">
    <property type="protein sequence ID" value="AUE22765.1"/>
    <property type="molecule type" value="Genomic_DNA"/>
</dbReference>
<evidence type="ECO:0000313" key="3">
    <source>
        <dbReference type="Proteomes" id="UP000240934"/>
    </source>
</evidence>
<feature type="domain" description="Ryanodine receptor Ryr" evidence="1">
    <location>
        <begin position="53"/>
        <end position="100"/>
    </location>
</feature>
<evidence type="ECO:0000259" key="1">
    <source>
        <dbReference type="Pfam" id="PF02026"/>
    </source>
</evidence>
<gene>
    <name evidence="2" type="ORF">Ah1_00247</name>
</gene>
<reference evidence="2 3" key="1">
    <citation type="submission" date="2017-10" db="EMBL/GenBank/DDBJ databases">
        <title>Antibacterial composition for extension of chilled fish shelf life and decreasing of risk of food-borne infections, bacteriophage strains for its preparation.</title>
        <authorList>
            <person name="Zulkarneev E.R."/>
            <person name="Aleshkin A.V."/>
            <person name="Rubalsky O.V."/>
            <person name="Kiseleva I.A."/>
            <person name="Rubalskii E.O."/>
            <person name="Lebedev S.N."/>
        </authorList>
    </citation>
    <scope>NUCLEOTIDE SEQUENCE [LARGE SCALE GENOMIC DNA]</scope>
</reference>
<evidence type="ECO:0000313" key="2">
    <source>
        <dbReference type="EMBL" id="AUE22765.1"/>
    </source>
</evidence>
<dbReference type="Proteomes" id="UP000240934">
    <property type="component" value="Segment"/>
</dbReference>
<name>A0A2H4YFK5_9CAUD</name>
<proteinExistence type="predicted"/>
<dbReference type="Gene3D" id="6.20.350.10">
    <property type="match status" value="1"/>
</dbReference>
<dbReference type="InterPro" id="IPR003032">
    <property type="entry name" value="Ryanodine_rcpt"/>
</dbReference>
<protein>
    <recommendedName>
        <fullName evidence="1">Ryanodine receptor Ryr domain-containing protein</fullName>
    </recommendedName>
</protein>